<evidence type="ECO:0000313" key="3">
    <source>
        <dbReference type="Proteomes" id="UP000005755"/>
    </source>
</evidence>
<proteinExistence type="predicted"/>
<keyword evidence="3" id="KW-1185">Reference proteome</keyword>
<evidence type="ECO:0000313" key="4">
    <source>
        <dbReference type="Proteomes" id="UP000006036"/>
    </source>
</evidence>
<sequence length="158" mass="18567">MQDLERLAKHFETKYGFQCYQIAIHRDEGHIDDNGEKVINHHAHLEFITLDKESGKSLFRAELQKPKALRQIQTEVAEILQMEWGQDKRISKRERIEPRKYGAMKEKEREALRKLLDFYDEILGIDTKGLSITEAQQAHKNLVKKTQEKNILKGIDNI</sequence>
<reference evidence="3" key="4">
    <citation type="journal article" date="2014" name="Genome Announc.">
        <title>Draft genome sequences of six enterohepatic helicobacter species isolated from humans and one from rhesus macaques.</title>
        <authorList>
            <person name="Shen Z."/>
            <person name="Sheh A."/>
            <person name="Young S.K."/>
            <person name="Abouelliel A."/>
            <person name="Ward D.V."/>
            <person name="Earl A.M."/>
            <person name="Fox J.G."/>
        </authorList>
    </citation>
    <scope>NUCLEOTIDE SEQUENCE [LARGE SCALE GENOMIC DNA]</scope>
    <source>
        <strain evidence="3">CCUG 18818</strain>
    </source>
</reference>
<evidence type="ECO:0000313" key="2">
    <source>
        <dbReference type="EMBL" id="EFR47523.1"/>
    </source>
</evidence>
<reference evidence="1 4" key="2">
    <citation type="journal article" date="2012" name="J. Bacteriol.">
        <title>Complete Genome Sequence of Helicobacter cinaedi Type Strain ATCC BAA-847.</title>
        <authorList>
            <person name="Miyoshi-Akiyama T."/>
            <person name="Takeshita N."/>
            <person name="Ohmagari N."/>
            <person name="Kirikae T."/>
        </authorList>
    </citation>
    <scope>NUCLEOTIDE SEQUENCE [LARGE SCALE GENOMIC DNA]</scope>
    <source>
        <strain evidence="1 4">ATCC BAA-847</strain>
    </source>
</reference>
<protein>
    <recommendedName>
        <fullName evidence="5">Mobilization protein</fullName>
    </recommendedName>
</protein>
<gene>
    <name evidence="1" type="primary">mob</name>
    <name evidence="1" type="ORF">HCBAA847_1411</name>
    <name evidence="2" type="ORF">HCCG_02071</name>
</gene>
<evidence type="ECO:0000313" key="1">
    <source>
        <dbReference type="EMBL" id="BAM32641.1"/>
    </source>
</evidence>
<dbReference type="EMBL" id="DS990394">
    <property type="protein sequence ID" value="EFR47523.1"/>
    <property type="molecule type" value="Genomic_DNA"/>
</dbReference>
<dbReference type="Proteomes" id="UP000005755">
    <property type="component" value="Unassembled WGS sequence"/>
</dbReference>
<reference evidence="1" key="3">
    <citation type="submission" date="2012-07" db="EMBL/GenBank/DDBJ databases">
        <authorList>
            <person name="Akiyama T."/>
            <person name="Takeshita N."/>
            <person name="Ohmagari N."/>
            <person name="Kirikae T."/>
        </authorList>
    </citation>
    <scope>NUCLEOTIDE SEQUENCE</scope>
    <source>
        <strain evidence="1">ATCC BAA-847</strain>
    </source>
</reference>
<accession>A0AAI8MNS7</accession>
<dbReference type="Proteomes" id="UP000006036">
    <property type="component" value="Chromosome 1"/>
</dbReference>
<evidence type="ECO:0008006" key="5">
    <source>
        <dbReference type="Google" id="ProtNLM"/>
    </source>
</evidence>
<dbReference type="KEGG" id="hcb:HCBAA847_1411"/>
<reference evidence="2" key="1">
    <citation type="submission" date="2008-08" db="EMBL/GenBank/DDBJ databases">
        <title>Annotation of Helicobacter cinaedi strain CCUG 18818.</title>
        <authorList>
            <consortium name="The Broad Institute Genome Sequencing Platform"/>
            <person name="Fox J.G."/>
            <person name="Shen Z."/>
            <person name="Charoenlap N."/>
            <person name="Schauer D.B."/>
            <person name="Ward D."/>
            <person name="Mehta T."/>
            <person name="Young S."/>
            <person name="Jaffe D."/>
            <person name="Gnerre S."/>
            <person name="Berlin A."/>
            <person name="Heiman D."/>
            <person name="Hepburn T."/>
            <person name="Shea T."/>
            <person name="Sykes S."/>
            <person name="Alvarado L."/>
            <person name="Kodira C."/>
            <person name="Borodovsky M."/>
            <person name="Lander E."/>
            <person name="Galagan J."/>
            <person name="Nusbaum C."/>
            <person name="Birren B."/>
        </authorList>
    </citation>
    <scope>NUCLEOTIDE SEQUENCE</scope>
    <source>
        <strain evidence="2">CCUG 18818</strain>
    </source>
</reference>
<name>A0AAI8MNS7_9HELI</name>
<dbReference type="RefSeq" id="WP_002957411.1">
    <property type="nucleotide sequence ID" value="NC_020555.1"/>
</dbReference>
<dbReference type="EMBL" id="AP012492">
    <property type="protein sequence ID" value="BAM32641.1"/>
    <property type="molecule type" value="Genomic_DNA"/>
</dbReference>
<organism evidence="1 4">
    <name type="scientific">Helicobacter cinaedi CCUG 18818 = ATCC BAA-847</name>
    <dbReference type="NCBI Taxonomy" id="537971"/>
    <lineage>
        <taxon>Bacteria</taxon>
        <taxon>Pseudomonadati</taxon>
        <taxon>Campylobacterota</taxon>
        <taxon>Epsilonproteobacteria</taxon>
        <taxon>Campylobacterales</taxon>
        <taxon>Helicobacteraceae</taxon>
        <taxon>Helicobacter</taxon>
    </lineage>
</organism>
<dbReference type="AlphaFoldDB" id="A0AAI8MNS7"/>